<feature type="non-terminal residue" evidence="1">
    <location>
        <position position="1"/>
    </location>
</feature>
<accession>A0ABW0T2J0</accession>
<reference evidence="2" key="1">
    <citation type="journal article" date="2019" name="Int. J. Syst. Evol. Microbiol.">
        <title>The Global Catalogue of Microorganisms (GCM) 10K type strain sequencing project: providing services to taxonomists for standard genome sequencing and annotation.</title>
        <authorList>
            <consortium name="The Broad Institute Genomics Platform"/>
            <consortium name="The Broad Institute Genome Sequencing Center for Infectious Disease"/>
            <person name="Wu L."/>
            <person name="Ma J."/>
        </authorList>
    </citation>
    <scope>NUCLEOTIDE SEQUENCE [LARGE SCALE GENOMIC DNA]</scope>
    <source>
        <strain evidence="2">CGMCC 1.13587</strain>
    </source>
</reference>
<dbReference type="EMBL" id="JBHSNG010000045">
    <property type="protein sequence ID" value="MFC5583327.1"/>
    <property type="molecule type" value="Genomic_DNA"/>
</dbReference>
<keyword evidence="2" id="KW-1185">Reference proteome</keyword>
<name>A0ABW0T2J0_9GAMM</name>
<proteinExistence type="predicted"/>
<comment type="caution">
    <text evidence="1">The sequence shown here is derived from an EMBL/GenBank/DDBJ whole genome shotgun (WGS) entry which is preliminary data.</text>
</comment>
<evidence type="ECO:0000313" key="2">
    <source>
        <dbReference type="Proteomes" id="UP001596111"/>
    </source>
</evidence>
<organism evidence="1 2">
    <name type="scientific">Rhodanobacter terrae</name>
    <dbReference type="NCBI Taxonomy" id="418647"/>
    <lineage>
        <taxon>Bacteria</taxon>
        <taxon>Pseudomonadati</taxon>
        <taxon>Pseudomonadota</taxon>
        <taxon>Gammaproteobacteria</taxon>
        <taxon>Lysobacterales</taxon>
        <taxon>Rhodanobacteraceae</taxon>
        <taxon>Rhodanobacter</taxon>
    </lineage>
</organism>
<protein>
    <submittedName>
        <fullName evidence="1">Beta strand repeat-containing protein</fullName>
    </submittedName>
</protein>
<sequence>VITAGTLTGSSTGDTTLDGANLIGTLGAFNAASFSLTNAQALAVNGPLTVPGTLSLTTTSGALTLNTDLAANALALTSASDLALAHNLTAATVSLDSGGSITQSAGAITAGTLTGSSTGDTTLDGANLIGTLGAFNAASFSLTNAQALTVNGPLTTTGGTGSIRLVTTSGALNVDQDLSGGAITLSSASDLALATNVASRSLTLVSGGNITQNGGVLSADSLSGSAAGGAALSGSNQIATLGAFSSGSGFLLDDARALVVTGPVTGGNGAVSLGTTAGALTINGTLGGTAIDLSGQDGLVINAATSSGAGDTTLASAAGAVSEGSNGSVTAANLSGSAAGGVSLGGANQVATLGHFGSGGNFSLNDIGTLTVNSPLDVNGGAGDLSLTTAGNTSDLILASDLNAVNVMLRSGRDIKQTGSGITATTLSGSSVGDAVLTGGNHIVTLGIFSAADFSLSNGQSLAVNGPLTTTNNQGNLSLTTTSGQLAINAALAGNAVTLGSAGNLVLSSPIKGNAVVLNSGGNISQSGASAIFAGMLSGQSSGDTMLNQANQVGTLGGFRAAGFSFTNGSALNVAGPIDGGTSVSLTTTSGDLAINGAVNGITTTLQSAGGINEGSSGAITAATLTGRSGGAASLLGANHIDTLGSFSASAFGLSNAQSLTVTGPLDGGSSTTLATTAGDLAIDGAVSGTQTTLHSAGIINEGRGGTITAGTLSGSATGITTLGSSTQPVANRIGTLGNFSSTAGFSLTNAQTLTLASVGGSSYSVDAGTAALYLAVTGGDLLEQGQTPVYDGLGTFSATGKIGSPDLPVYVIGTGDQTVAMVGEPPAYFYAVDRQGNILPLVGELSVNVPTSLFTSRAQNANNRGDAYIDPSVISANYRSFGIVPSGILLPEDQQRCQPELEDCSNE</sequence>
<evidence type="ECO:0000313" key="1">
    <source>
        <dbReference type="EMBL" id="MFC5583327.1"/>
    </source>
</evidence>
<dbReference type="RefSeq" id="WP_377330240.1">
    <property type="nucleotide sequence ID" value="NZ_JBHSNG010000045.1"/>
</dbReference>
<gene>
    <name evidence="1" type="ORF">ACFPPB_19625</name>
</gene>
<dbReference type="Proteomes" id="UP001596111">
    <property type="component" value="Unassembled WGS sequence"/>
</dbReference>